<reference evidence="2 3" key="1">
    <citation type="journal article" date="2018" name="Plant J.">
        <title>Genome sequences of Chlorella sorokiniana UTEX 1602 and Micractinium conductrix SAG 241.80: implications to maltose excretion by a green alga.</title>
        <authorList>
            <person name="Arriola M.B."/>
            <person name="Velmurugan N."/>
            <person name="Zhang Y."/>
            <person name="Plunkett M.H."/>
            <person name="Hondzo H."/>
            <person name="Barney B.M."/>
        </authorList>
    </citation>
    <scope>NUCLEOTIDE SEQUENCE [LARGE SCALE GENOMIC DNA]</scope>
    <source>
        <strain evidence="3">UTEX 1602</strain>
    </source>
</reference>
<evidence type="ECO:0000313" key="2">
    <source>
        <dbReference type="EMBL" id="PRW39122.1"/>
    </source>
</evidence>
<organism evidence="2 3">
    <name type="scientific">Chlorella sorokiniana</name>
    <name type="common">Freshwater green alga</name>
    <dbReference type="NCBI Taxonomy" id="3076"/>
    <lineage>
        <taxon>Eukaryota</taxon>
        <taxon>Viridiplantae</taxon>
        <taxon>Chlorophyta</taxon>
        <taxon>core chlorophytes</taxon>
        <taxon>Trebouxiophyceae</taxon>
        <taxon>Chlorellales</taxon>
        <taxon>Chlorellaceae</taxon>
        <taxon>Chlorella clade</taxon>
        <taxon>Chlorella</taxon>
    </lineage>
</organism>
<evidence type="ECO:0000313" key="3">
    <source>
        <dbReference type="Proteomes" id="UP000239899"/>
    </source>
</evidence>
<feature type="region of interest" description="Disordered" evidence="1">
    <location>
        <begin position="783"/>
        <end position="811"/>
    </location>
</feature>
<dbReference type="EMBL" id="LHPG02000014">
    <property type="protein sequence ID" value="PRW39122.1"/>
    <property type="molecule type" value="Genomic_DNA"/>
</dbReference>
<dbReference type="AlphaFoldDB" id="A0A2P6TIS9"/>
<evidence type="ECO:0000256" key="1">
    <source>
        <dbReference type="SAM" id="MobiDB-lite"/>
    </source>
</evidence>
<keyword evidence="3" id="KW-1185">Reference proteome</keyword>
<protein>
    <submittedName>
        <fullName evidence="2">Uncharacterized protein</fullName>
    </submittedName>
</protein>
<sequence length="811" mass="88106">MSGTASSSRKHQAPGPPEGEQAAKKGATTHVALVRRPCPVWWLPTTRPLRAADDASPLTNWPPAPFKQKKILSDTVREQIEGFQEVIAALDSDKPPLPVTMRDLVSAAEDHINSLQSKDKLDSNEKELGMILVLFLGEAGRLDRLTPAGMQRVAEPSLTAMTRGADITPDDWRELSSRAVLLLAGLMAKVPGTFGRPSMVRTLLALLRSSDERVRGTAMSVLALVAHSLLKVPNLTKDALTKMAAPLLSFIQQYYGVVRAGGGFEVQHALLPRGTPACQMACIMVLDFMGVKMDYTGAFIGGKVQGLVNMFETFDLGKAETAAPTSVEAATNTIQSSQPGLYNRVLKAAGGFDGLQKLYRQMYFTLKANDALKNNVPVQKLVFMIYELNKGTGKPLAPQPGTELLTFIMEIQARLLERSNAFCGQQGEELVGELGNPTPDTATILTNLAALLQAAMSVLPMATSTVYLYANELTGVVALSLVGLRRVSFIIEDIPVKAFKRIMKGSFPGNPSTRLSWRCNSLRRMLEPLAELKDVVALREDYDMCTTLGDIKKVLTRNYSVLIYKREPFLKVASQFREYNSVLESDPISSGTGEALHYVHYAATKPYDALDCLQHLVSGIAANCGAKEMVAEDTLKWLLGNGRFVWEMELICDLMLRARLLRQEERQHMVTCRRDLMTIRSKLSARAEELGVFEEEYEMEAEEGDVAGEEAEESGTSFNIEEAVYGDTKLSVKDAAEQLVKACQHALAASPAMAAARFTGLIASTRKLLPMAQALEKKVAPAAAPAPAVPAAAPQAAAPAVPTATAQQTAP</sequence>
<gene>
    <name evidence="2" type="ORF">C2E21_7156</name>
</gene>
<name>A0A2P6TIS9_CHLSO</name>
<feature type="region of interest" description="Disordered" evidence="1">
    <location>
        <begin position="1"/>
        <end position="28"/>
    </location>
</feature>
<proteinExistence type="predicted"/>
<comment type="caution">
    <text evidence="2">The sequence shown here is derived from an EMBL/GenBank/DDBJ whole genome shotgun (WGS) entry which is preliminary data.</text>
</comment>
<accession>A0A2P6TIS9</accession>
<dbReference type="Proteomes" id="UP000239899">
    <property type="component" value="Unassembled WGS sequence"/>
</dbReference>